<comment type="catalytic activity">
    <reaction evidence="1">
        <text>L-glutamyl-tRNA(Gln) + L-glutamine + ATP + H2O = L-glutaminyl-tRNA(Gln) + L-glutamate + ADP + phosphate + H(+)</text>
        <dbReference type="Rhea" id="RHEA:17521"/>
        <dbReference type="Rhea" id="RHEA-COMP:9681"/>
        <dbReference type="Rhea" id="RHEA-COMP:9684"/>
        <dbReference type="ChEBI" id="CHEBI:15377"/>
        <dbReference type="ChEBI" id="CHEBI:15378"/>
        <dbReference type="ChEBI" id="CHEBI:29985"/>
        <dbReference type="ChEBI" id="CHEBI:30616"/>
        <dbReference type="ChEBI" id="CHEBI:43474"/>
        <dbReference type="ChEBI" id="CHEBI:58359"/>
        <dbReference type="ChEBI" id="CHEBI:78520"/>
        <dbReference type="ChEBI" id="CHEBI:78521"/>
        <dbReference type="ChEBI" id="CHEBI:456216"/>
    </reaction>
</comment>
<dbReference type="InterPro" id="IPR036113">
    <property type="entry name" value="Asp/Glu-ADT_sf_sub_c"/>
</dbReference>
<comment type="similarity">
    <text evidence="1">Belongs to the GatC family.</text>
</comment>
<dbReference type="GO" id="GO:0050566">
    <property type="term" value="F:asparaginyl-tRNA synthase (glutamine-hydrolyzing) activity"/>
    <property type="evidence" value="ECO:0007669"/>
    <property type="project" value="RHEA"/>
</dbReference>
<dbReference type="Gene3D" id="1.10.20.60">
    <property type="entry name" value="Glu-tRNAGln amidotransferase C subunit, N-terminal domain"/>
    <property type="match status" value="1"/>
</dbReference>
<dbReference type="EC" id="6.3.5.-" evidence="1"/>
<organism evidence="2 3">
    <name type="scientific">bacterium (Candidatus Gribaldobacteria) CG_4_10_14_0_2_um_filter_41_16</name>
    <dbReference type="NCBI Taxonomy" id="2014265"/>
    <lineage>
        <taxon>Bacteria</taxon>
        <taxon>Candidatus Gribaldobacteria</taxon>
    </lineage>
</organism>
<reference evidence="3" key="1">
    <citation type="submission" date="2017-09" db="EMBL/GenBank/DDBJ databases">
        <title>Depth-based differentiation of microbial function through sediment-hosted aquifers and enrichment of novel symbionts in the deep terrestrial subsurface.</title>
        <authorList>
            <person name="Probst A.J."/>
            <person name="Ladd B."/>
            <person name="Jarett J.K."/>
            <person name="Geller-Mcgrath D.E."/>
            <person name="Sieber C.M.K."/>
            <person name="Emerson J.B."/>
            <person name="Anantharaman K."/>
            <person name="Thomas B.C."/>
            <person name="Malmstrom R."/>
            <person name="Stieglmeier M."/>
            <person name="Klingl A."/>
            <person name="Woyke T."/>
            <person name="Ryan C.M."/>
            <person name="Banfield J.F."/>
        </authorList>
    </citation>
    <scope>NUCLEOTIDE SEQUENCE [LARGE SCALE GENOMIC DNA]</scope>
</reference>
<gene>
    <name evidence="1 2" type="primary">gatC</name>
    <name evidence="2" type="ORF">COX74_01315</name>
</gene>
<dbReference type="GO" id="GO:0005524">
    <property type="term" value="F:ATP binding"/>
    <property type="evidence" value="ECO:0007669"/>
    <property type="project" value="UniProtKB-KW"/>
</dbReference>
<keyword evidence="2" id="KW-0808">Transferase</keyword>
<accession>A0A2M7VIQ1</accession>
<comment type="function">
    <text evidence="1">Allows the formation of correctly charged Asn-tRNA(Asn) or Gln-tRNA(Gln) through the transamidation of misacylated Asp-tRNA(Asn) or Glu-tRNA(Gln) in organisms which lack either or both of asparaginyl-tRNA or glutaminyl-tRNA synthetases. The reaction takes place in the presence of glutamine and ATP through an activated phospho-Asp-tRNA(Asn) or phospho-Glu-tRNA(Gln).</text>
</comment>
<dbReference type="Proteomes" id="UP000229364">
    <property type="component" value="Unassembled WGS sequence"/>
</dbReference>
<dbReference type="SUPFAM" id="SSF141000">
    <property type="entry name" value="Glu-tRNAGln amidotransferase C subunit"/>
    <property type="match status" value="1"/>
</dbReference>
<keyword evidence="1" id="KW-0067">ATP-binding</keyword>
<evidence type="ECO:0000256" key="1">
    <source>
        <dbReference type="HAMAP-Rule" id="MF_00122"/>
    </source>
</evidence>
<sequence length="95" mass="10935">MIDRKLVENVARLGRLELSDIEKTKIQRELSAILDYVALLNEVDVSDVRPFYENTALFNVTRADQATPRDEKATQKIIEQFPQKDNGYLKVKAIL</sequence>
<comment type="caution">
    <text evidence="2">The sequence shown here is derived from an EMBL/GenBank/DDBJ whole genome shotgun (WGS) entry which is preliminary data.</text>
</comment>
<keyword evidence="1" id="KW-0547">Nucleotide-binding</keyword>
<dbReference type="EMBL" id="PFPR01000033">
    <property type="protein sequence ID" value="PJA01710.1"/>
    <property type="molecule type" value="Genomic_DNA"/>
</dbReference>
<dbReference type="NCBIfam" id="TIGR00135">
    <property type="entry name" value="gatC"/>
    <property type="match status" value="1"/>
</dbReference>
<dbReference type="PANTHER" id="PTHR15004:SF0">
    <property type="entry name" value="GLUTAMYL-TRNA(GLN) AMIDOTRANSFERASE SUBUNIT C, MITOCHONDRIAL"/>
    <property type="match status" value="1"/>
</dbReference>
<name>A0A2M7VIQ1_9BACT</name>
<dbReference type="PANTHER" id="PTHR15004">
    <property type="entry name" value="GLUTAMYL-TRNA(GLN) AMIDOTRANSFERASE SUBUNIT C, MITOCHONDRIAL"/>
    <property type="match status" value="1"/>
</dbReference>
<evidence type="ECO:0000313" key="2">
    <source>
        <dbReference type="EMBL" id="PJA01710.1"/>
    </source>
</evidence>
<keyword evidence="1 2" id="KW-0436">Ligase</keyword>
<dbReference type="Pfam" id="PF02686">
    <property type="entry name" value="GatC"/>
    <property type="match status" value="1"/>
</dbReference>
<keyword evidence="1" id="KW-0648">Protein biosynthesis</keyword>
<proteinExistence type="inferred from homology"/>
<dbReference type="GO" id="GO:0070681">
    <property type="term" value="P:glutaminyl-tRNAGln biosynthesis via transamidation"/>
    <property type="evidence" value="ECO:0007669"/>
    <property type="project" value="TreeGrafter"/>
</dbReference>
<dbReference type="AlphaFoldDB" id="A0A2M7VIQ1"/>
<comment type="catalytic activity">
    <reaction evidence="1">
        <text>L-aspartyl-tRNA(Asn) + L-glutamine + ATP + H2O = L-asparaginyl-tRNA(Asn) + L-glutamate + ADP + phosphate + 2 H(+)</text>
        <dbReference type="Rhea" id="RHEA:14513"/>
        <dbReference type="Rhea" id="RHEA-COMP:9674"/>
        <dbReference type="Rhea" id="RHEA-COMP:9677"/>
        <dbReference type="ChEBI" id="CHEBI:15377"/>
        <dbReference type="ChEBI" id="CHEBI:15378"/>
        <dbReference type="ChEBI" id="CHEBI:29985"/>
        <dbReference type="ChEBI" id="CHEBI:30616"/>
        <dbReference type="ChEBI" id="CHEBI:43474"/>
        <dbReference type="ChEBI" id="CHEBI:58359"/>
        <dbReference type="ChEBI" id="CHEBI:78515"/>
        <dbReference type="ChEBI" id="CHEBI:78516"/>
        <dbReference type="ChEBI" id="CHEBI:456216"/>
    </reaction>
</comment>
<dbReference type="GO" id="GO:0006450">
    <property type="term" value="P:regulation of translational fidelity"/>
    <property type="evidence" value="ECO:0007669"/>
    <property type="project" value="InterPro"/>
</dbReference>
<dbReference type="GO" id="GO:0006412">
    <property type="term" value="P:translation"/>
    <property type="evidence" value="ECO:0007669"/>
    <property type="project" value="UniProtKB-UniRule"/>
</dbReference>
<dbReference type="HAMAP" id="MF_00122">
    <property type="entry name" value="GatC"/>
    <property type="match status" value="1"/>
</dbReference>
<comment type="subunit">
    <text evidence="1">Heterotrimer of A, B and C subunits.</text>
</comment>
<evidence type="ECO:0000313" key="3">
    <source>
        <dbReference type="Proteomes" id="UP000229364"/>
    </source>
</evidence>
<dbReference type="GO" id="GO:0050567">
    <property type="term" value="F:glutaminyl-tRNA synthase (glutamine-hydrolyzing) activity"/>
    <property type="evidence" value="ECO:0007669"/>
    <property type="project" value="UniProtKB-UniRule"/>
</dbReference>
<dbReference type="InterPro" id="IPR003837">
    <property type="entry name" value="GatC"/>
</dbReference>
<dbReference type="GO" id="GO:0016740">
    <property type="term" value="F:transferase activity"/>
    <property type="evidence" value="ECO:0007669"/>
    <property type="project" value="UniProtKB-KW"/>
</dbReference>
<protein>
    <recommendedName>
        <fullName evidence="1">Aspartyl/glutamyl-tRNA(Asn/Gln) amidotransferase subunit C</fullName>
        <shortName evidence="1">Asp/Glu-ADT subunit C</shortName>
        <ecNumber evidence="1">6.3.5.-</ecNumber>
    </recommendedName>
</protein>